<keyword evidence="1" id="KW-0175">Coiled coil</keyword>
<organism evidence="2 3">
    <name type="scientific">Scyliorhinus torazame</name>
    <name type="common">Cloudy catshark</name>
    <name type="synonym">Catulus torazame</name>
    <dbReference type="NCBI Taxonomy" id="75743"/>
    <lineage>
        <taxon>Eukaryota</taxon>
        <taxon>Metazoa</taxon>
        <taxon>Chordata</taxon>
        <taxon>Craniata</taxon>
        <taxon>Vertebrata</taxon>
        <taxon>Chondrichthyes</taxon>
        <taxon>Elasmobranchii</taxon>
        <taxon>Galeomorphii</taxon>
        <taxon>Galeoidea</taxon>
        <taxon>Carcharhiniformes</taxon>
        <taxon>Scyliorhinidae</taxon>
        <taxon>Scyliorhinus</taxon>
    </lineage>
</organism>
<dbReference type="Proteomes" id="UP000288216">
    <property type="component" value="Unassembled WGS sequence"/>
</dbReference>
<gene>
    <name evidence="2" type="ORF">scyTo_0019495</name>
</gene>
<evidence type="ECO:0000313" key="2">
    <source>
        <dbReference type="EMBL" id="GCB79126.1"/>
    </source>
</evidence>
<dbReference type="InterPro" id="IPR038927">
    <property type="entry name" value="C6orf163"/>
</dbReference>
<evidence type="ECO:0000313" key="3">
    <source>
        <dbReference type="Proteomes" id="UP000288216"/>
    </source>
</evidence>
<dbReference type="PANTHER" id="PTHR34645">
    <property type="entry name" value="SIMILAR TO HYPOTHETICAL PROTEIN"/>
    <property type="match status" value="1"/>
</dbReference>
<evidence type="ECO:0000256" key="1">
    <source>
        <dbReference type="SAM" id="Coils"/>
    </source>
</evidence>
<name>A0A401Q192_SCYTO</name>
<sequence length="252" mass="29407">AEMEKEEAVKNALLEAEQKKKKEIEILKKEHMNAVKEAIRKTEAKMQWQQELQVRKERELGKQRLAHEIQQTLYKCEIQKAKALDEAIEKEQEISTHVLHQLVTQLQIDAETQSQFNLQEALDLQKIDYENKIITAVAEAHEEEKANAKEPILILQSRHQSEIDMLKRLLCEKEVDLKEVYSKVKTMTVLELELETELRSTRKAFQDYINLTFPNLAPGQADFILPPRAMCQDLLSTLPFKSHKAQKRPQEK</sequence>
<accession>A0A401Q192</accession>
<proteinExistence type="predicted"/>
<dbReference type="OrthoDB" id="8774892at2759"/>
<keyword evidence="3" id="KW-1185">Reference proteome</keyword>
<dbReference type="PANTHER" id="PTHR34645:SF1">
    <property type="entry name" value="GENE 136-RELATED"/>
    <property type="match status" value="1"/>
</dbReference>
<protein>
    <submittedName>
        <fullName evidence="2">Uncharacterized protein</fullName>
    </submittedName>
</protein>
<dbReference type="AlphaFoldDB" id="A0A401Q192"/>
<feature type="coiled-coil region" evidence="1">
    <location>
        <begin position="10"/>
        <end position="41"/>
    </location>
</feature>
<feature type="non-terminal residue" evidence="2">
    <location>
        <position position="1"/>
    </location>
</feature>
<comment type="caution">
    <text evidence="2">The sequence shown here is derived from an EMBL/GenBank/DDBJ whole genome shotgun (WGS) entry which is preliminary data.</text>
</comment>
<reference evidence="2 3" key="1">
    <citation type="journal article" date="2018" name="Nat. Ecol. Evol.">
        <title>Shark genomes provide insights into elasmobranch evolution and the origin of vertebrates.</title>
        <authorList>
            <person name="Hara Y"/>
            <person name="Yamaguchi K"/>
            <person name="Onimaru K"/>
            <person name="Kadota M"/>
            <person name="Koyanagi M"/>
            <person name="Keeley SD"/>
            <person name="Tatsumi K"/>
            <person name="Tanaka K"/>
            <person name="Motone F"/>
            <person name="Kageyama Y"/>
            <person name="Nozu R"/>
            <person name="Adachi N"/>
            <person name="Nishimura O"/>
            <person name="Nakagawa R"/>
            <person name="Tanegashima C"/>
            <person name="Kiyatake I"/>
            <person name="Matsumoto R"/>
            <person name="Murakumo K"/>
            <person name="Nishida K"/>
            <person name="Terakita A"/>
            <person name="Kuratani S"/>
            <person name="Sato K"/>
            <person name="Hyodo S Kuraku.S."/>
        </authorList>
    </citation>
    <scope>NUCLEOTIDE SEQUENCE [LARGE SCALE GENOMIC DNA]</scope>
</reference>
<dbReference type="OMA" id="YIDVTFP"/>
<dbReference type="EMBL" id="BFAA01014581">
    <property type="protein sequence ID" value="GCB79126.1"/>
    <property type="molecule type" value="Genomic_DNA"/>
</dbReference>